<accession>A0A2H3TVD3</accession>
<dbReference type="VEuPathDB" id="FungiDB:FOMG_13312"/>
<dbReference type="EMBL" id="FMJY01000011">
    <property type="protein sequence ID" value="SCO92582.1"/>
    <property type="molecule type" value="Genomic_DNA"/>
</dbReference>
<reference evidence="2" key="1">
    <citation type="submission" date="2016-09" db="EMBL/GenBank/DDBJ databases">
        <authorList>
            <person name="Guldener U."/>
        </authorList>
    </citation>
    <scope>NUCLEOTIDE SEQUENCE [LARGE SCALE GENOMIC DNA]</scope>
    <source>
        <strain evidence="2">V64-1</strain>
    </source>
</reference>
<name>A0A2H3TVD3_FUSOX</name>
<proteinExistence type="predicted"/>
<dbReference type="VEuPathDB" id="FungiDB:FOZG_18392"/>
<dbReference type="VEuPathDB" id="FungiDB:FOXG_16952"/>
<evidence type="ECO:0000313" key="1">
    <source>
        <dbReference type="EMBL" id="SCO92582.1"/>
    </source>
</evidence>
<organism evidence="1 2">
    <name type="scientific">Fusarium oxysporum</name>
    <name type="common">Fusarium vascular wilt</name>
    <dbReference type="NCBI Taxonomy" id="5507"/>
    <lineage>
        <taxon>Eukaryota</taxon>
        <taxon>Fungi</taxon>
        <taxon>Dikarya</taxon>
        <taxon>Ascomycota</taxon>
        <taxon>Pezizomycotina</taxon>
        <taxon>Sordariomycetes</taxon>
        <taxon>Hypocreomycetidae</taxon>
        <taxon>Hypocreales</taxon>
        <taxon>Nectriaceae</taxon>
        <taxon>Fusarium</taxon>
        <taxon>Fusarium oxysporum species complex</taxon>
    </lineage>
</organism>
<dbReference type="VEuPathDB" id="FungiDB:FOC1_g10008944"/>
<sequence length="258" mass="30441">MAAPLSEMLAFLWRPPRKEPGVKSRPLNRFDPENHHYYRNWGFTIYRTYYGEDSDKHWNTLLGALRQQTRLAVGYYDDPEVMEEDKYWKQGPYKKEGRYISQLNLFKDLFRLFPREDLSLLDGLDIGGIREVCLKEHAEAEEKMEGARFCFVLIADEAVLKGISQNQFFIKAVGYDWMETEGGWGWDRLRTGDLLDLWEMLLVSHEEGRSKYYSMRYDEPEEYLERNIWLGDFGLPFFGKFSQIVTEGPKPPRSSVDS</sequence>
<evidence type="ECO:0000313" key="2">
    <source>
        <dbReference type="Proteomes" id="UP000219369"/>
    </source>
</evidence>
<gene>
    <name evidence="1" type="ORF">FRV6_16710</name>
</gene>
<dbReference type="Proteomes" id="UP000219369">
    <property type="component" value="Unassembled WGS sequence"/>
</dbReference>
<protein>
    <submittedName>
        <fullName evidence="1">Uncharacterized protein</fullName>
    </submittedName>
</protein>
<dbReference type="OrthoDB" id="6499973at2759"/>
<dbReference type="AlphaFoldDB" id="A0A2H3TVD3"/>